<dbReference type="EC" id="2.7.1.11" evidence="2"/>
<evidence type="ECO:0000313" key="5">
    <source>
        <dbReference type="Proteomes" id="UP000180166"/>
    </source>
</evidence>
<evidence type="ECO:0000259" key="1">
    <source>
        <dbReference type="Pfam" id="PF00294"/>
    </source>
</evidence>
<dbReference type="KEGG" id="nsr:NS506_03727"/>
<dbReference type="GeneID" id="93376218"/>
<dbReference type="PANTHER" id="PTHR46566">
    <property type="entry name" value="1-PHOSPHOFRUCTOKINASE-RELATED"/>
    <property type="match status" value="1"/>
</dbReference>
<dbReference type="Pfam" id="PF00294">
    <property type="entry name" value="PfkB"/>
    <property type="match status" value="1"/>
</dbReference>
<dbReference type="RefSeq" id="WP_052086640.1">
    <property type="nucleotide sequence ID" value="NZ_AP017900.1"/>
</dbReference>
<protein>
    <submittedName>
        <fullName evidence="2">6-phosphofructokinase</fullName>
        <ecNumber evidence="2">2.7.1.11</ecNumber>
    </submittedName>
</protein>
<gene>
    <name evidence="2" type="primary">pfkB</name>
    <name evidence="2" type="ORF">NS506_03727</name>
    <name evidence="3" type="ORF">NSK11_contig00077-0004</name>
</gene>
<dbReference type="OrthoDB" id="9801219at2"/>
<reference evidence="3 4" key="2">
    <citation type="journal article" date="2016" name="Genome Announc.">
        <title>Draft Genome Sequence of Erythromycin- and Oxytetracycline-Sensitive Nocardia seriolae Strain U-1 (NBRC 110359).</title>
        <authorList>
            <person name="Imajoh M."/>
            <person name="Sukeda M."/>
            <person name="Shimizu M."/>
            <person name="Yamane J."/>
            <person name="Ohnishi K."/>
            <person name="Oshima S."/>
        </authorList>
    </citation>
    <scope>NUCLEOTIDE SEQUENCE [LARGE SCALE GENOMIC DNA]</scope>
    <source>
        <strain evidence="3 4">U-1</strain>
    </source>
</reference>
<reference evidence="4" key="1">
    <citation type="submission" date="2015-07" db="EMBL/GenBank/DDBJ databases">
        <title>Nocardia seriolae U-1 whole genome shotgun sequence.</title>
        <authorList>
            <person name="Imajoh M."/>
            <person name="Fukumoto Y."/>
            <person name="Sukeda M."/>
            <person name="Yamane J."/>
            <person name="Yamasaki K."/>
            <person name="Shimizu M."/>
            <person name="Ohnishi K."/>
            <person name="Oshima S."/>
        </authorList>
    </citation>
    <scope>NUCLEOTIDE SEQUENCE [LARGE SCALE GENOMIC DNA]</scope>
    <source>
        <strain evidence="4">U-1</strain>
    </source>
</reference>
<keyword evidence="4" id="KW-1185">Reference proteome</keyword>
<reference evidence="2 5" key="3">
    <citation type="submission" date="2016-10" db="EMBL/GenBank/DDBJ databases">
        <title>Genome sequence of Nocardia seriolae strain EM150506, isolated from Anguila japonica.</title>
        <authorList>
            <person name="Han H.-J."/>
        </authorList>
    </citation>
    <scope>NUCLEOTIDE SEQUENCE [LARGE SCALE GENOMIC DNA]</scope>
    <source>
        <strain evidence="2 5">EM150506</strain>
    </source>
</reference>
<dbReference type="Proteomes" id="UP000180166">
    <property type="component" value="Chromosome"/>
</dbReference>
<name>A0A0B8NF42_9NOCA</name>
<sequence length="128" mass="13227">MSIVTLTMNPPIDVAAQAGHVRPTSKIRGAAPRFDPGGGGINAARTIAALGESVTAVFPAGGPVGRLLEDLMRGTGVPMRAVPIIGDTRENIAVTDECTGEQYRFVFPGPVLTARDVVRLSNGSSVCV</sequence>
<dbReference type="Proteomes" id="UP000037179">
    <property type="component" value="Unassembled WGS sequence"/>
</dbReference>
<dbReference type="PANTHER" id="PTHR46566:SF2">
    <property type="entry name" value="ATP-DEPENDENT 6-PHOSPHOFRUCTOKINASE ISOZYME 2"/>
    <property type="match status" value="1"/>
</dbReference>
<evidence type="ECO:0000313" key="4">
    <source>
        <dbReference type="Proteomes" id="UP000037179"/>
    </source>
</evidence>
<dbReference type="EMBL" id="BBYQ01000077">
    <property type="protein sequence ID" value="GAP30285.1"/>
    <property type="molecule type" value="Genomic_DNA"/>
</dbReference>
<dbReference type="EMBL" id="CP017839">
    <property type="protein sequence ID" value="APA97776.1"/>
    <property type="molecule type" value="Genomic_DNA"/>
</dbReference>
<proteinExistence type="predicted"/>
<dbReference type="Gene3D" id="3.40.1190.20">
    <property type="match status" value="1"/>
</dbReference>
<dbReference type="InterPro" id="IPR011611">
    <property type="entry name" value="PfkB_dom"/>
</dbReference>
<dbReference type="SUPFAM" id="SSF53613">
    <property type="entry name" value="Ribokinase-like"/>
    <property type="match status" value="1"/>
</dbReference>
<dbReference type="GO" id="GO:0005829">
    <property type="term" value="C:cytosol"/>
    <property type="evidence" value="ECO:0007669"/>
    <property type="project" value="TreeGrafter"/>
</dbReference>
<organism evidence="2 5">
    <name type="scientific">Nocardia seriolae</name>
    <dbReference type="NCBI Taxonomy" id="37332"/>
    <lineage>
        <taxon>Bacteria</taxon>
        <taxon>Bacillati</taxon>
        <taxon>Actinomycetota</taxon>
        <taxon>Actinomycetes</taxon>
        <taxon>Mycobacteriales</taxon>
        <taxon>Nocardiaceae</taxon>
        <taxon>Nocardia</taxon>
    </lineage>
</organism>
<dbReference type="AlphaFoldDB" id="A0A0B8NF42"/>
<dbReference type="InterPro" id="IPR029056">
    <property type="entry name" value="Ribokinase-like"/>
</dbReference>
<evidence type="ECO:0000313" key="2">
    <source>
        <dbReference type="EMBL" id="APA97776.1"/>
    </source>
</evidence>
<evidence type="ECO:0000313" key="3">
    <source>
        <dbReference type="EMBL" id="GAP30285.1"/>
    </source>
</evidence>
<dbReference type="GO" id="GO:0003872">
    <property type="term" value="F:6-phosphofructokinase activity"/>
    <property type="evidence" value="ECO:0007669"/>
    <property type="project" value="UniProtKB-EC"/>
</dbReference>
<accession>A0A0B8NF42</accession>
<feature type="domain" description="Carbohydrate kinase PfkB" evidence="1">
    <location>
        <begin position="16"/>
        <end position="107"/>
    </location>
</feature>
<keyword evidence="2" id="KW-0808">Transferase</keyword>